<evidence type="ECO:0000259" key="2">
    <source>
        <dbReference type="PROSITE" id="PS51698"/>
    </source>
</evidence>
<protein>
    <recommendedName>
        <fullName evidence="2">U-box domain-containing protein</fullName>
    </recommendedName>
</protein>
<feature type="region of interest" description="Disordered" evidence="1">
    <location>
        <begin position="87"/>
        <end position="123"/>
    </location>
</feature>
<dbReference type="AlphaFoldDB" id="A0A7S2D3C3"/>
<dbReference type="InterPro" id="IPR013083">
    <property type="entry name" value="Znf_RING/FYVE/PHD"/>
</dbReference>
<evidence type="ECO:0000256" key="1">
    <source>
        <dbReference type="SAM" id="MobiDB-lite"/>
    </source>
</evidence>
<dbReference type="PANTHER" id="PTHR46573">
    <property type="entry name" value="WD REPEAT, SAM AND U-BOX DOMAIN-CONTAINING PROTEIN 1"/>
    <property type="match status" value="1"/>
</dbReference>
<name>A0A7S2D3C3_9STRA</name>
<dbReference type="PANTHER" id="PTHR46573:SF1">
    <property type="entry name" value="WD REPEAT, SAM AND U-BOX DOMAIN-CONTAINING PROTEIN 1"/>
    <property type="match status" value="1"/>
</dbReference>
<organism evidence="3">
    <name type="scientific">Florenciella parvula</name>
    <dbReference type="NCBI Taxonomy" id="236787"/>
    <lineage>
        <taxon>Eukaryota</taxon>
        <taxon>Sar</taxon>
        <taxon>Stramenopiles</taxon>
        <taxon>Ochrophyta</taxon>
        <taxon>Dictyochophyceae</taxon>
        <taxon>Florenciellales</taxon>
        <taxon>Florenciella</taxon>
    </lineage>
</organism>
<dbReference type="InterPro" id="IPR052085">
    <property type="entry name" value="WD-SAM-U-box"/>
</dbReference>
<gene>
    <name evidence="3" type="ORF">FPAR1323_LOCUS15215</name>
</gene>
<dbReference type="Gene3D" id="3.30.40.10">
    <property type="entry name" value="Zinc/RING finger domain, C3HC4 (zinc finger)"/>
    <property type="match status" value="1"/>
</dbReference>
<proteinExistence type="predicted"/>
<feature type="region of interest" description="Disordered" evidence="1">
    <location>
        <begin position="184"/>
        <end position="215"/>
    </location>
</feature>
<evidence type="ECO:0000313" key="3">
    <source>
        <dbReference type="EMBL" id="CAD9442812.1"/>
    </source>
</evidence>
<dbReference type="Pfam" id="PF04564">
    <property type="entry name" value="U-box"/>
    <property type="match status" value="1"/>
</dbReference>
<dbReference type="GO" id="GO:0016567">
    <property type="term" value="P:protein ubiquitination"/>
    <property type="evidence" value="ECO:0007669"/>
    <property type="project" value="InterPro"/>
</dbReference>
<accession>A0A7S2D3C3</accession>
<sequence>MASLDASTPEQLRDDDNIPSWFLCSITQDIMVDPVSTIDGQTYERAAIAMWFENNQTSPNTNEVLEDNTLIPNYALKSAIEEYNKNKARPNVGTAPTKNNMPDANGPDHNTPDGSFGGGPPARQLAEWSDPHRCPIGTVAVATQGWAPPRSYSDVVAALAAGVNATVPDGSFDGSDDDTLSAGGFGGGRVSDTDDDGASMESCRTWGTESTSMDERPRCENGPSCTWLKKNGGTGCRFLHDKADLFDPSKFRTKPCPHGSRCKYLKKNGGHGKCNFIHESRDTFDTSKLRTVPCQHGARCPYVKRNGGRGCQFFHPRNEV</sequence>
<dbReference type="CDD" id="cd16655">
    <property type="entry name" value="RING-Ubox_WDSUB1-like"/>
    <property type="match status" value="1"/>
</dbReference>
<dbReference type="SUPFAM" id="SSF57850">
    <property type="entry name" value="RING/U-box"/>
    <property type="match status" value="1"/>
</dbReference>
<dbReference type="PROSITE" id="PS51698">
    <property type="entry name" value="U_BOX"/>
    <property type="match status" value="1"/>
</dbReference>
<dbReference type="SMART" id="SM00504">
    <property type="entry name" value="Ubox"/>
    <property type="match status" value="1"/>
</dbReference>
<reference evidence="3" key="1">
    <citation type="submission" date="2021-01" db="EMBL/GenBank/DDBJ databases">
        <authorList>
            <person name="Corre E."/>
            <person name="Pelletier E."/>
            <person name="Niang G."/>
            <person name="Scheremetjew M."/>
            <person name="Finn R."/>
            <person name="Kale V."/>
            <person name="Holt S."/>
            <person name="Cochrane G."/>
            <person name="Meng A."/>
            <person name="Brown T."/>
            <person name="Cohen L."/>
        </authorList>
    </citation>
    <scope>NUCLEOTIDE SEQUENCE</scope>
    <source>
        <strain evidence="3">RCC1693</strain>
    </source>
</reference>
<dbReference type="InterPro" id="IPR003613">
    <property type="entry name" value="Ubox_domain"/>
</dbReference>
<dbReference type="GO" id="GO:0004842">
    <property type="term" value="F:ubiquitin-protein transferase activity"/>
    <property type="evidence" value="ECO:0007669"/>
    <property type="project" value="InterPro"/>
</dbReference>
<feature type="domain" description="U-box" evidence="2">
    <location>
        <begin position="17"/>
        <end position="90"/>
    </location>
</feature>
<dbReference type="EMBL" id="HBGT01029144">
    <property type="protein sequence ID" value="CAD9442812.1"/>
    <property type="molecule type" value="Transcribed_RNA"/>
</dbReference>